<dbReference type="CDD" id="cd03215">
    <property type="entry name" value="ABC_Carb_Monos_II"/>
    <property type="match status" value="1"/>
</dbReference>
<dbReference type="EMBL" id="CP076023">
    <property type="protein sequence ID" value="QWC16552.1"/>
    <property type="molecule type" value="Genomic_DNA"/>
</dbReference>
<dbReference type="SUPFAM" id="SSF52540">
    <property type="entry name" value="P-loop containing nucleoside triphosphate hydrolases"/>
    <property type="match status" value="2"/>
</dbReference>
<dbReference type="Pfam" id="PF00005">
    <property type="entry name" value="ABC_tran"/>
    <property type="match status" value="2"/>
</dbReference>
<gene>
    <name evidence="9" type="ORF">KKR89_02460</name>
</gene>
<organism evidence="9 10">
    <name type="scientific">Cellulomonas dongxiuzhuiae</name>
    <dbReference type="NCBI Taxonomy" id="2819979"/>
    <lineage>
        <taxon>Bacteria</taxon>
        <taxon>Bacillati</taxon>
        <taxon>Actinomycetota</taxon>
        <taxon>Actinomycetes</taxon>
        <taxon>Micrococcales</taxon>
        <taxon>Cellulomonadaceae</taxon>
        <taxon>Cellulomonas</taxon>
    </lineage>
</organism>
<evidence type="ECO:0000256" key="2">
    <source>
        <dbReference type="ARBA" id="ARBA00022475"/>
    </source>
</evidence>
<dbReference type="RefSeq" id="WP_208197115.1">
    <property type="nucleotide sequence ID" value="NZ_CP076023.1"/>
</dbReference>
<dbReference type="InterPro" id="IPR003593">
    <property type="entry name" value="AAA+_ATPase"/>
</dbReference>
<dbReference type="PANTHER" id="PTHR43790">
    <property type="entry name" value="CARBOHYDRATE TRANSPORT ATP-BINDING PROTEIN MG119-RELATED"/>
    <property type="match status" value="1"/>
</dbReference>
<keyword evidence="10" id="KW-1185">Reference proteome</keyword>
<keyword evidence="5 9" id="KW-0067">ATP-binding</keyword>
<dbReference type="InterPro" id="IPR027417">
    <property type="entry name" value="P-loop_NTPase"/>
</dbReference>
<dbReference type="PROSITE" id="PS50893">
    <property type="entry name" value="ABC_TRANSPORTER_2"/>
    <property type="match status" value="2"/>
</dbReference>
<evidence type="ECO:0000313" key="9">
    <source>
        <dbReference type="EMBL" id="QWC16552.1"/>
    </source>
</evidence>
<evidence type="ECO:0000256" key="3">
    <source>
        <dbReference type="ARBA" id="ARBA00022597"/>
    </source>
</evidence>
<evidence type="ECO:0000259" key="8">
    <source>
        <dbReference type="PROSITE" id="PS50893"/>
    </source>
</evidence>
<keyword evidence="2" id="KW-1003">Cell membrane</keyword>
<feature type="domain" description="ABC transporter" evidence="8">
    <location>
        <begin position="8"/>
        <end position="244"/>
    </location>
</feature>
<keyword evidence="6" id="KW-1278">Translocase</keyword>
<evidence type="ECO:0000256" key="1">
    <source>
        <dbReference type="ARBA" id="ARBA00022448"/>
    </source>
</evidence>
<evidence type="ECO:0000256" key="7">
    <source>
        <dbReference type="ARBA" id="ARBA00023136"/>
    </source>
</evidence>
<keyword evidence="7" id="KW-0472">Membrane</keyword>
<name>A0ABX8GLG9_9CELL</name>
<dbReference type="Gene3D" id="3.40.50.300">
    <property type="entry name" value="P-loop containing nucleotide triphosphate hydrolases"/>
    <property type="match status" value="2"/>
</dbReference>
<keyword evidence="4" id="KW-0547">Nucleotide-binding</keyword>
<dbReference type="Proteomes" id="UP000679335">
    <property type="component" value="Chromosome"/>
</dbReference>
<evidence type="ECO:0000256" key="4">
    <source>
        <dbReference type="ARBA" id="ARBA00022741"/>
    </source>
</evidence>
<dbReference type="InterPro" id="IPR050107">
    <property type="entry name" value="ABC_carbohydrate_import_ATPase"/>
</dbReference>
<reference evidence="9 10" key="1">
    <citation type="submission" date="2021-05" db="EMBL/GenBank/DDBJ databases">
        <title>Novel species in genus Cellulomonas.</title>
        <authorList>
            <person name="Zhang G."/>
        </authorList>
    </citation>
    <scope>NUCLEOTIDE SEQUENCE [LARGE SCALE GENOMIC DNA]</scope>
    <source>
        <strain evidence="10">zg-ZUI157</strain>
    </source>
</reference>
<keyword evidence="3" id="KW-0762">Sugar transport</keyword>
<accession>A0ABX8GLG9</accession>
<feature type="domain" description="ABC transporter" evidence="8">
    <location>
        <begin position="252"/>
        <end position="498"/>
    </location>
</feature>
<dbReference type="PANTHER" id="PTHR43790:SF3">
    <property type="entry name" value="D-ALLOSE IMPORT ATP-BINDING PROTEIN ALSA-RELATED"/>
    <property type="match status" value="1"/>
</dbReference>
<dbReference type="SMART" id="SM00382">
    <property type="entry name" value="AAA"/>
    <property type="match status" value="2"/>
</dbReference>
<proteinExistence type="predicted"/>
<evidence type="ECO:0000256" key="5">
    <source>
        <dbReference type="ARBA" id="ARBA00022840"/>
    </source>
</evidence>
<protein>
    <submittedName>
        <fullName evidence="9">Sugar ABC transporter ATP-binding protein</fullName>
    </submittedName>
</protein>
<dbReference type="InterPro" id="IPR003439">
    <property type="entry name" value="ABC_transporter-like_ATP-bd"/>
</dbReference>
<dbReference type="CDD" id="cd03216">
    <property type="entry name" value="ABC_Carb_Monos_I"/>
    <property type="match status" value="1"/>
</dbReference>
<sequence length="501" mass="52657">MTETTPVLVMRGIRKSFAGNEVLHGVDLEVRPGEIHALVGHNGAGKSTLIKVLGGVYADYSGDIVLGGAPTRFAQPQDSLAAGVAVIHQEFSLVPEFDAAQNLALGHEPRRRVGLVDHRATQAQGKALLERLGLTVPLGVPSRDLSVAHQQLTEIAKSLSRDARILVMDEPTSRLARAEREALFAIMRSVSARGVGIIYISHFLDEVLAVADRVTVLRDGTAVTTCPAGELTVDSLAEHIVGQSIADRAPNAAGDDAAPVVLELEQFGQRGRRGATLQVRAGQVLGLAGLVGSGRSSFLESLCAARPAQGSMRLGGAPVRFGSPADAAARGVVLVPEDRKHKGVIMQRGVDENIVLTALSRKYARKGVVRGGLRRRAVRASIQRFGIRTPSPESPIAALSGGNQQKTLIARASEADPVVLLLDQPTAGVDIGAKGEIYAQVRALAAQGVACVVASDELEELLVLCDDIAVVRSGQIGPAQRVADLDEPTLLAQISSKGDHA</sequence>
<evidence type="ECO:0000256" key="6">
    <source>
        <dbReference type="ARBA" id="ARBA00022967"/>
    </source>
</evidence>
<dbReference type="GO" id="GO:0005524">
    <property type="term" value="F:ATP binding"/>
    <property type="evidence" value="ECO:0007669"/>
    <property type="project" value="UniProtKB-KW"/>
</dbReference>
<evidence type="ECO:0000313" key="10">
    <source>
        <dbReference type="Proteomes" id="UP000679335"/>
    </source>
</evidence>
<keyword evidence="1" id="KW-0813">Transport</keyword>